<protein>
    <submittedName>
        <fullName evidence="3">Xylanase inhibitor, C-terminal</fullName>
    </submittedName>
</protein>
<dbReference type="EMBL" id="JBAMMX010000014">
    <property type="protein sequence ID" value="KAK6927681.1"/>
    <property type="molecule type" value="Genomic_DNA"/>
</dbReference>
<keyword evidence="3" id="KW-0378">Hydrolase</keyword>
<keyword evidence="3" id="KW-0326">Glycosidase</keyword>
<name>A0AAN8VCV6_9MAGN</name>
<dbReference type="InterPro" id="IPR033121">
    <property type="entry name" value="PEPTIDASE_A1"/>
</dbReference>
<feature type="domain" description="Peptidase A1" evidence="2">
    <location>
        <begin position="85"/>
        <end position="376"/>
    </location>
</feature>
<dbReference type="InterPro" id="IPR021109">
    <property type="entry name" value="Peptidase_aspartic_dom_sf"/>
</dbReference>
<reference evidence="3 4" key="1">
    <citation type="submission" date="2023-12" db="EMBL/GenBank/DDBJ databases">
        <title>A high-quality genome assembly for Dillenia turbinata (Dilleniales).</title>
        <authorList>
            <person name="Chanderbali A."/>
        </authorList>
    </citation>
    <scope>NUCLEOTIDE SEQUENCE [LARGE SCALE GENOMIC DNA]</scope>
    <source>
        <strain evidence="3">LSX21</strain>
        <tissue evidence="3">Leaf</tissue>
    </source>
</reference>
<proteinExistence type="inferred from homology"/>
<evidence type="ECO:0000313" key="3">
    <source>
        <dbReference type="EMBL" id="KAK6927681.1"/>
    </source>
</evidence>
<organism evidence="3 4">
    <name type="scientific">Dillenia turbinata</name>
    <dbReference type="NCBI Taxonomy" id="194707"/>
    <lineage>
        <taxon>Eukaryota</taxon>
        <taxon>Viridiplantae</taxon>
        <taxon>Streptophyta</taxon>
        <taxon>Embryophyta</taxon>
        <taxon>Tracheophyta</taxon>
        <taxon>Spermatophyta</taxon>
        <taxon>Magnoliopsida</taxon>
        <taxon>eudicotyledons</taxon>
        <taxon>Gunneridae</taxon>
        <taxon>Pentapetalae</taxon>
        <taxon>Dilleniales</taxon>
        <taxon>Dilleniaceae</taxon>
        <taxon>Dillenia</taxon>
    </lineage>
</organism>
<comment type="caution">
    <text evidence="3">The sequence shown here is derived from an EMBL/GenBank/DDBJ whole genome shotgun (WGS) entry which is preliminary data.</text>
</comment>
<evidence type="ECO:0000313" key="4">
    <source>
        <dbReference type="Proteomes" id="UP001370490"/>
    </source>
</evidence>
<dbReference type="GO" id="GO:0045493">
    <property type="term" value="P:xylan catabolic process"/>
    <property type="evidence" value="ECO:0007669"/>
    <property type="project" value="UniProtKB-KW"/>
</dbReference>
<evidence type="ECO:0000256" key="1">
    <source>
        <dbReference type="ARBA" id="ARBA00007447"/>
    </source>
</evidence>
<evidence type="ECO:0000259" key="2">
    <source>
        <dbReference type="PROSITE" id="PS51767"/>
    </source>
</evidence>
<dbReference type="InterPro" id="IPR001461">
    <property type="entry name" value="Aspartic_peptidase_A1"/>
</dbReference>
<dbReference type="GO" id="GO:0006508">
    <property type="term" value="P:proteolysis"/>
    <property type="evidence" value="ECO:0007669"/>
    <property type="project" value="InterPro"/>
</dbReference>
<keyword evidence="3" id="KW-0624">Polysaccharide degradation</keyword>
<sequence length="381" mass="40997">MTVHKPDSKIHGVANGKHMQVVHRHGPCFSSHDKSTAPTVAQVLAQDQWRVDSIHSRLSTGGDRLRASGATIPGKSGRSLGSGNYVATVGFGTPKKDQTVIFDTGSDLTSIQCQPCLKSCYKQQEPIFNPSSSTSYSNISCTSAQCSQLTSATGNTPGCSSSTCIYGIQYGDQSYSVGFFGRERITLTSTDAFDNLLFGCGQNNRGLFGQVAGLMGCGQNIHRLANISKVWQVFLLLPPLLLSLRRILGLWPRRHLRFHSGTVITRLPPTAYSALRTAFRQQMLSYPTAPVLSILDTCYDFSQATSVFIPKINFYFSGNTNVDIDASGILYANGLSQVCLAFAPNSNDGDVAIFGNTQQKTFQVVYDVAGGQVGFGAGGCK</sequence>
<dbReference type="PANTHER" id="PTHR13683">
    <property type="entry name" value="ASPARTYL PROTEASES"/>
    <property type="match status" value="1"/>
</dbReference>
<dbReference type="SUPFAM" id="SSF50630">
    <property type="entry name" value="Acid proteases"/>
    <property type="match status" value="1"/>
</dbReference>
<accession>A0AAN8VCV6</accession>
<dbReference type="Pfam" id="PF14541">
    <property type="entry name" value="TAXi_C"/>
    <property type="match status" value="1"/>
</dbReference>
<keyword evidence="3" id="KW-0119">Carbohydrate metabolism</keyword>
<dbReference type="InterPro" id="IPR032799">
    <property type="entry name" value="TAXi_C"/>
</dbReference>
<dbReference type="GO" id="GO:0004190">
    <property type="term" value="F:aspartic-type endopeptidase activity"/>
    <property type="evidence" value="ECO:0007669"/>
    <property type="project" value="InterPro"/>
</dbReference>
<dbReference type="PANTHER" id="PTHR13683:SF750">
    <property type="entry name" value="ASPARTYL PROTEASE AED1"/>
    <property type="match status" value="1"/>
</dbReference>
<dbReference type="Proteomes" id="UP001370490">
    <property type="component" value="Unassembled WGS sequence"/>
</dbReference>
<comment type="similarity">
    <text evidence="1">Belongs to the peptidase A1 family.</text>
</comment>
<dbReference type="Gene3D" id="2.40.70.10">
    <property type="entry name" value="Acid Proteases"/>
    <property type="match status" value="2"/>
</dbReference>
<dbReference type="PROSITE" id="PS51767">
    <property type="entry name" value="PEPTIDASE_A1"/>
    <property type="match status" value="1"/>
</dbReference>
<dbReference type="Pfam" id="PF14543">
    <property type="entry name" value="TAXi_N"/>
    <property type="match status" value="1"/>
</dbReference>
<dbReference type="AlphaFoldDB" id="A0AAN8VCV6"/>
<keyword evidence="4" id="KW-1185">Reference proteome</keyword>
<dbReference type="GO" id="GO:0016798">
    <property type="term" value="F:hydrolase activity, acting on glycosyl bonds"/>
    <property type="evidence" value="ECO:0007669"/>
    <property type="project" value="UniProtKB-KW"/>
</dbReference>
<dbReference type="InterPro" id="IPR032861">
    <property type="entry name" value="TAXi_N"/>
</dbReference>
<keyword evidence="3" id="KW-0858">Xylan degradation</keyword>
<gene>
    <name evidence="3" type="ORF">RJ641_006272</name>
</gene>